<name>A0A067N7P1_PLEO1</name>
<feature type="compositionally biased region" description="Basic and acidic residues" evidence="1">
    <location>
        <begin position="68"/>
        <end position="83"/>
    </location>
</feature>
<gene>
    <name evidence="2" type="ORF">PLEOSDRAFT_177083</name>
</gene>
<reference evidence="3" key="1">
    <citation type="journal article" date="2014" name="Proc. Natl. Acad. Sci. U.S.A.">
        <title>Extensive sampling of basidiomycete genomes demonstrates inadequacy of the white-rot/brown-rot paradigm for wood decay fungi.</title>
        <authorList>
            <person name="Riley R."/>
            <person name="Salamov A.A."/>
            <person name="Brown D.W."/>
            <person name="Nagy L.G."/>
            <person name="Floudas D."/>
            <person name="Held B.W."/>
            <person name="Levasseur A."/>
            <person name="Lombard V."/>
            <person name="Morin E."/>
            <person name="Otillar R."/>
            <person name="Lindquist E.A."/>
            <person name="Sun H."/>
            <person name="LaButti K.M."/>
            <person name="Schmutz J."/>
            <person name="Jabbour D."/>
            <person name="Luo H."/>
            <person name="Baker S.E."/>
            <person name="Pisabarro A.G."/>
            <person name="Walton J.D."/>
            <person name="Blanchette R.A."/>
            <person name="Henrissat B."/>
            <person name="Martin F."/>
            <person name="Cullen D."/>
            <person name="Hibbett D.S."/>
            <person name="Grigoriev I.V."/>
        </authorList>
    </citation>
    <scope>NUCLEOTIDE SEQUENCE [LARGE SCALE GENOMIC DNA]</scope>
    <source>
        <strain evidence="3">PC15</strain>
    </source>
</reference>
<evidence type="ECO:0008006" key="4">
    <source>
        <dbReference type="Google" id="ProtNLM"/>
    </source>
</evidence>
<feature type="region of interest" description="Disordered" evidence="1">
    <location>
        <begin position="36"/>
        <end position="105"/>
    </location>
</feature>
<evidence type="ECO:0000313" key="3">
    <source>
        <dbReference type="Proteomes" id="UP000027073"/>
    </source>
</evidence>
<evidence type="ECO:0000313" key="2">
    <source>
        <dbReference type="EMBL" id="KDQ23824.1"/>
    </source>
</evidence>
<dbReference type="AlphaFoldDB" id="A0A067N7P1"/>
<sequence length="337" mass="35297">MLTHNIEDASRIAADRGIDLKDIGLAEARRIMSEEHKALGYRPPHGSLASAAQAAASKHPNPESNTLHIDEETLRRAALEDAARIAAQRSHPGSPETDASTSGINLDAIGVEEARKLMSAEHKALGYRPPPGSLAADAQAAASKHPKGLEGVPKPPREVLAQEALKDAARIASQRSGSSKSNSSGSPPESPEQSALESSKDVRSLPAETRAILDEHGSEPMTKDVAAEVVSEEHPRIGHRPEAGSVAAIAQSVADKNENDAGNRVLFAGSDLGPVAKAILKDHSDEPTSKEGASELGAEEHRRLGHLPESGTVASTARSVADKNKNEQDGAGRVLEA</sequence>
<dbReference type="HOGENOM" id="CLU_824177_0_0_1"/>
<feature type="compositionally biased region" description="Basic and acidic residues" evidence="1">
    <location>
        <begin position="320"/>
        <end position="337"/>
    </location>
</feature>
<proteinExistence type="predicted"/>
<feature type="region of interest" description="Disordered" evidence="1">
    <location>
        <begin position="124"/>
        <end position="243"/>
    </location>
</feature>
<feature type="compositionally biased region" description="Basic and acidic residues" evidence="1">
    <location>
        <begin position="279"/>
        <end position="302"/>
    </location>
</feature>
<dbReference type="OrthoDB" id="2799468at2759"/>
<dbReference type="STRING" id="1137138.A0A067N7P1"/>
<evidence type="ECO:0000256" key="1">
    <source>
        <dbReference type="SAM" id="MobiDB-lite"/>
    </source>
</evidence>
<organism evidence="2 3">
    <name type="scientific">Pleurotus ostreatus (strain PC15)</name>
    <name type="common">Oyster mushroom</name>
    <dbReference type="NCBI Taxonomy" id="1137138"/>
    <lineage>
        <taxon>Eukaryota</taxon>
        <taxon>Fungi</taxon>
        <taxon>Dikarya</taxon>
        <taxon>Basidiomycota</taxon>
        <taxon>Agaricomycotina</taxon>
        <taxon>Agaricomycetes</taxon>
        <taxon>Agaricomycetidae</taxon>
        <taxon>Agaricales</taxon>
        <taxon>Pleurotineae</taxon>
        <taxon>Pleurotaceae</taxon>
        <taxon>Pleurotus</taxon>
    </lineage>
</organism>
<feature type="compositionally biased region" description="Low complexity" evidence="1">
    <location>
        <begin position="47"/>
        <end position="57"/>
    </location>
</feature>
<dbReference type="EMBL" id="KL198012">
    <property type="protein sequence ID" value="KDQ23824.1"/>
    <property type="molecule type" value="Genomic_DNA"/>
</dbReference>
<dbReference type="Proteomes" id="UP000027073">
    <property type="component" value="Unassembled WGS sequence"/>
</dbReference>
<protein>
    <recommendedName>
        <fullName evidence="4">SMP domain-containing protein</fullName>
    </recommendedName>
</protein>
<dbReference type="VEuPathDB" id="FungiDB:PLEOSDRAFT_177083"/>
<accession>A0A067N7P1</accession>
<feature type="region of interest" description="Disordered" evidence="1">
    <location>
        <begin position="278"/>
        <end position="337"/>
    </location>
</feature>
<dbReference type="InParanoid" id="A0A067N7P1"/>
<feature type="compositionally biased region" description="Basic and acidic residues" evidence="1">
    <location>
        <begin position="211"/>
        <end position="242"/>
    </location>
</feature>
<feature type="compositionally biased region" description="Low complexity" evidence="1">
    <location>
        <begin position="173"/>
        <end position="194"/>
    </location>
</feature>